<dbReference type="InterPro" id="IPR036047">
    <property type="entry name" value="F-box-like_dom_sf"/>
</dbReference>
<feature type="domain" description="F-box" evidence="1">
    <location>
        <begin position="5"/>
        <end position="52"/>
    </location>
</feature>
<dbReference type="PROSITE" id="PS50181">
    <property type="entry name" value="FBOX"/>
    <property type="match status" value="1"/>
</dbReference>
<proteinExistence type="predicted"/>
<protein>
    <recommendedName>
        <fullName evidence="1">F-box domain-containing protein</fullName>
    </recommendedName>
</protein>
<dbReference type="Gene3D" id="3.80.10.10">
    <property type="entry name" value="Ribonuclease Inhibitor"/>
    <property type="match status" value="1"/>
</dbReference>
<evidence type="ECO:0000313" key="3">
    <source>
        <dbReference type="Proteomes" id="UP000663882"/>
    </source>
</evidence>
<dbReference type="OrthoDB" id="10002203at2759"/>
<organism evidence="2 3">
    <name type="scientific">Rotaria sordida</name>
    <dbReference type="NCBI Taxonomy" id="392033"/>
    <lineage>
        <taxon>Eukaryota</taxon>
        <taxon>Metazoa</taxon>
        <taxon>Spiralia</taxon>
        <taxon>Gnathifera</taxon>
        <taxon>Rotifera</taxon>
        <taxon>Eurotatoria</taxon>
        <taxon>Bdelloidea</taxon>
        <taxon>Philodinida</taxon>
        <taxon>Philodinidae</taxon>
        <taxon>Rotaria</taxon>
    </lineage>
</organism>
<accession>A0A814D987</accession>
<sequence length="541" mass="63788">MENASVQLNDLPDEILMMIFKKLHNITLLYSLSDVNIRLNKIVHDSIFTNRLTFVNFVPSRLISQIYSPKYFVCPLPDLVLDRFCSHILSKIHQKVKWLDIESSSMERILSTNYPNLVGIALYNIHLENVVHLFSDVRLFTSTYKKQISSLVIDIKASGEGNPTRDKNIVLFTHIFNTFPNLQTLNIGPSSIWYQYLSFDMSPPTVISSTLLELYVCLVNFSDCLYLLDGRFNQLHTFHVDIDFITSSRSIINNKEKLPNLKSFKLYCDFDTEFYYELILPLLHRMSNLEKLDLALIVLTKKTLIDGNNLKLNIINYLPLLNKFTFNIHSSTSFYTKFNLPSNEYIQETFKDFKNKQIISSIDYFEEKEYSQCHIYSYPYQLIYYNNITNNFPGGIFECVREISLFDERSFEHEFFFQISQSFPFLEKLTLINQKPQNNKQLRKSKNQNQNLSIIQYPYLLKLDISEAHKDYHEQFLFDNKTCLPNNVRVSMNYRLVKKVTRNFRRITTRSNCAKMNSVIFLEKLKFPDHLKDYFPHAQIS</sequence>
<dbReference type="InterPro" id="IPR001810">
    <property type="entry name" value="F-box_dom"/>
</dbReference>
<evidence type="ECO:0000313" key="2">
    <source>
        <dbReference type="EMBL" id="CAF0952712.1"/>
    </source>
</evidence>
<reference evidence="2" key="1">
    <citation type="submission" date="2021-02" db="EMBL/GenBank/DDBJ databases">
        <authorList>
            <person name="Nowell W R."/>
        </authorList>
    </citation>
    <scope>NUCLEOTIDE SEQUENCE</scope>
</reference>
<gene>
    <name evidence="2" type="ORF">RFH988_LOCUS11719</name>
</gene>
<evidence type="ECO:0000259" key="1">
    <source>
        <dbReference type="PROSITE" id="PS50181"/>
    </source>
</evidence>
<name>A0A814D987_9BILA</name>
<dbReference type="AlphaFoldDB" id="A0A814D987"/>
<dbReference type="InterPro" id="IPR032675">
    <property type="entry name" value="LRR_dom_sf"/>
</dbReference>
<dbReference type="Proteomes" id="UP000663882">
    <property type="component" value="Unassembled WGS sequence"/>
</dbReference>
<dbReference type="SUPFAM" id="SSF81383">
    <property type="entry name" value="F-box domain"/>
    <property type="match status" value="1"/>
</dbReference>
<dbReference type="EMBL" id="CAJNOO010000471">
    <property type="protein sequence ID" value="CAF0952712.1"/>
    <property type="molecule type" value="Genomic_DNA"/>
</dbReference>
<comment type="caution">
    <text evidence="2">The sequence shown here is derived from an EMBL/GenBank/DDBJ whole genome shotgun (WGS) entry which is preliminary data.</text>
</comment>